<dbReference type="OMA" id="ERCKITR"/>
<dbReference type="NCBIfam" id="TIGR01640">
    <property type="entry name" value="F_box_assoc_1"/>
    <property type="match status" value="1"/>
</dbReference>
<dbReference type="InterPro" id="IPR013187">
    <property type="entry name" value="F-box-assoc_dom_typ3"/>
</dbReference>
<dbReference type="Pfam" id="PF08268">
    <property type="entry name" value="FBA_3"/>
    <property type="match status" value="1"/>
</dbReference>
<evidence type="ECO:0000313" key="3">
    <source>
        <dbReference type="Proteomes" id="UP000032141"/>
    </source>
</evidence>
<dbReference type="GeneID" id="106305597"/>
<feature type="domain" description="F-box" evidence="1">
    <location>
        <begin position="26"/>
        <end position="66"/>
    </location>
</feature>
<dbReference type="KEGG" id="boe:106305597"/>
<dbReference type="AlphaFoldDB" id="A0A0D3DE65"/>
<protein>
    <recommendedName>
        <fullName evidence="1">F-box domain-containing protein</fullName>
    </recommendedName>
</protein>
<dbReference type="Pfam" id="PF00646">
    <property type="entry name" value="F-box"/>
    <property type="match status" value="1"/>
</dbReference>
<evidence type="ECO:0000313" key="2">
    <source>
        <dbReference type="EnsemblPlants" id="Bo7g102640.1"/>
    </source>
</evidence>
<sequence>MSFSFRLAAARDRKRSKTVVKPAWNLLDELLMEIIPRLPAKSLMRFKCVSRLWHSLITSRYLTNRFLKYSSSSVQRSRMLMSFVDSDEPYKYALISSSHDPVPLISPFYPAPMYDLDQDLTMPRIGGCFDSALRGLLCVRLLRSVRICNLTTMQRVTLPIITSRIVPENNENIWSYFGHEPVHDEYKVLSTVWEVSEEEKVVRSEHQVLVLGHGASWRSTRSTIPPPPHCPYMHGISINGVLYYGAWVDKNRCVVMSFDMRYEEFTLIELPVETGIVWDARTMNLMNYKGKLAVFEYSSIMINGSIDLWFVQDAGKSGWSDKKSFVLPIFETRTLSMASRLLIQPTSHSSEICLKPEEINRHNPRCVIYDLERCKITRLISGMRIVDRFWGSTFMQTTFWDDIESIMYLET</sequence>
<proteinExistence type="predicted"/>
<organism evidence="2 3">
    <name type="scientific">Brassica oleracea var. oleracea</name>
    <dbReference type="NCBI Taxonomy" id="109376"/>
    <lineage>
        <taxon>Eukaryota</taxon>
        <taxon>Viridiplantae</taxon>
        <taxon>Streptophyta</taxon>
        <taxon>Embryophyta</taxon>
        <taxon>Tracheophyta</taxon>
        <taxon>Spermatophyta</taxon>
        <taxon>Magnoliopsida</taxon>
        <taxon>eudicotyledons</taxon>
        <taxon>Gunneridae</taxon>
        <taxon>Pentapetalae</taxon>
        <taxon>rosids</taxon>
        <taxon>malvids</taxon>
        <taxon>Brassicales</taxon>
        <taxon>Brassicaceae</taxon>
        <taxon>Brassiceae</taxon>
        <taxon>Brassica</taxon>
    </lineage>
</organism>
<dbReference type="EnsemblPlants" id="Bo7g102640.1">
    <property type="protein sequence ID" value="Bo7g102640.1"/>
    <property type="gene ID" value="Bo7g102640"/>
</dbReference>
<dbReference type="SMART" id="SM00256">
    <property type="entry name" value="FBOX"/>
    <property type="match status" value="1"/>
</dbReference>
<dbReference type="InterPro" id="IPR001810">
    <property type="entry name" value="F-box_dom"/>
</dbReference>
<dbReference type="OrthoDB" id="1040012at2759"/>
<dbReference type="InterPro" id="IPR036047">
    <property type="entry name" value="F-box-like_dom_sf"/>
</dbReference>
<dbReference type="InterPro" id="IPR017451">
    <property type="entry name" value="F-box-assoc_interact_dom"/>
</dbReference>
<dbReference type="HOGENOM" id="CLU_027176_8_2_1"/>
<dbReference type="Proteomes" id="UP000032141">
    <property type="component" value="Chromosome C7"/>
</dbReference>
<dbReference type="Gramene" id="Bo7g102640.1">
    <property type="protein sequence ID" value="Bo7g102640.1"/>
    <property type="gene ID" value="Bo7g102640"/>
</dbReference>
<evidence type="ECO:0000259" key="1">
    <source>
        <dbReference type="SMART" id="SM00256"/>
    </source>
</evidence>
<dbReference type="RefSeq" id="XP_013597405.1">
    <property type="nucleotide sequence ID" value="XM_013741951.1"/>
</dbReference>
<keyword evidence="3" id="KW-1185">Reference proteome</keyword>
<dbReference type="STRING" id="109376.A0A0D3DE65"/>
<reference evidence="2" key="2">
    <citation type="submission" date="2015-03" db="UniProtKB">
        <authorList>
            <consortium name="EnsemblPlants"/>
        </authorList>
    </citation>
    <scope>IDENTIFICATION</scope>
</reference>
<dbReference type="PANTHER" id="PTHR31111">
    <property type="entry name" value="BNAA05G37150D PROTEIN-RELATED"/>
    <property type="match status" value="1"/>
</dbReference>
<name>A0A0D3DE65_BRAOL</name>
<reference evidence="2 3" key="1">
    <citation type="journal article" date="2014" name="Genome Biol.">
        <title>Transcriptome and methylome profiling reveals relics of genome dominance in the mesopolyploid Brassica oleracea.</title>
        <authorList>
            <person name="Parkin I.A."/>
            <person name="Koh C."/>
            <person name="Tang H."/>
            <person name="Robinson S.J."/>
            <person name="Kagale S."/>
            <person name="Clarke W.E."/>
            <person name="Town C.D."/>
            <person name="Nixon J."/>
            <person name="Krishnakumar V."/>
            <person name="Bidwell S.L."/>
            <person name="Denoeud F."/>
            <person name="Belcram H."/>
            <person name="Links M.G."/>
            <person name="Just J."/>
            <person name="Clarke C."/>
            <person name="Bender T."/>
            <person name="Huebert T."/>
            <person name="Mason A.S."/>
            <person name="Pires J.C."/>
            <person name="Barker G."/>
            <person name="Moore J."/>
            <person name="Walley P.G."/>
            <person name="Manoli S."/>
            <person name="Batley J."/>
            <person name="Edwards D."/>
            <person name="Nelson M.N."/>
            <person name="Wang X."/>
            <person name="Paterson A.H."/>
            <person name="King G."/>
            <person name="Bancroft I."/>
            <person name="Chalhoub B."/>
            <person name="Sharpe A.G."/>
        </authorList>
    </citation>
    <scope>NUCLEOTIDE SEQUENCE</scope>
    <source>
        <strain evidence="2 3">cv. TO1000</strain>
    </source>
</reference>
<dbReference type="Gene3D" id="1.20.1280.50">
    <property type="match status" value="1"/>
</dbReference>
<dbReference type="CDD" id="cd22157">
    <property type="entry name" value="F-box_AtFBW1-like"/>
    <property type="match status" value="1"/>
</dbReference>
<dbReference type="SUPFAM" id="SSF81383">
    <property type="entry name" value="F-box domain"/>
    <property type="match status" value="1"/>
</dbReference>
<dbReference type="PANTHER" id="PTHR31111:SF25">
    <property type="entry name" value="F-BOX ASSOCIATED UBIQUITINATION EFFECTOR FAMILY PROTEIN"/>
    <property type="match status" value="1"/>
</dbReference>
<accession>A0A0D3DE65</accession>